<proteinExistence type="predicted"/>
<protein>
    <submittedName>
        <fullName evidence="1">Uncharacterized protein</fullName>
    </submittedName>
</protein>
<organism evidence="1">
    <name type="scientific">marine sediment metagenome</name>
    <dbReference type="NCBI Taxonomy" id="412755"/>
    <lineage>
        <taxon>unclassified sequences</taxon>
        <taxon>metagenomes</taxon>
        <taxon>ecological metagenomes</taxon>
    </lineage>
</organism>
<dbReference type="EMBL" id="LAZR01013353">
    <property type="protein sequence ID" value="KKM22353.1"/>
    <property type="molecule type" value="Genomic_DNA"/>
</dbReference>
<reference evidence="1" key="1">
    <citation type="journal article" date="2015" name="Nature">
        <title>Complex archaea that bridge the gap between prokaryotes and eukaryotes.</title>
        <authorList>
            <person name="Spang A."/>
            <person name="Saw J.H."/>
            <person name="Jorgensen S.L."/>
            <person name="Zaremba-Niedzwiedzka K."/>
            <person name="Martijn J."/>
            <person name="Lind A.E."/>
            <person name="van Eijk R."/>
            <person name="Schleper C."/>
            <person name="Guy L."/>
            <person name="Ettema T.J."/>
        </authorList>
    </citation>
    <scope>NUCLEOTIDE SEQUENCE</scope>
</reference>
<gene>
    <name evidence="1" type="ORF">LCGC14_1626210</name>
</gene>
<sequence>MNVGTRRVILPSGEEALEYEYVVEEIANVGSDPRRYYLYDIPERARNLWGRIEGLTYLN</sequence>
<comment type="caution">
    <text evidence="1">The sequence shown here is derived from an EMBL/GenBank/DDBJ whole genome shotgun (WGS) entry which is preliminary data.</text>
</comment>
<name>A0A0F9KJK7_9ZZZZ</name>
<evidence type="ECO:0000313" key="1">
    <source>
        <dbReference type="EMBL" id="KKM22353.1"/>
    </source>
</evidence>
<accession>A0A0F9KJK7</accession>
<dbReference type="AlphaFoldDB" id="A0A0F9KJK7"/>